<comment type="caution">
    <text evidence="2">The sequence shown here is derived from an EMBL/GenBank/DDBJ whole genome shotgun (WGS) entry which is preliminary data.</text>
</comment>
<evidence type="ECO:0000313" key="3">
    <source>
        <dbReference type="Proteomes" id="UP000305517"/>
    </source>
</evidence>
<dbReference type="OrthoDB" id="886897at2"/>
<name>A0A5R8WSI6_9BACT</name>
<reference evidence="2 3" key="1">
    <citation type="submission" date="2019-05" db="EMBL/GenBank/DDBJ databases">
        <title>Hymenobacter edaphi sp. nov., isolated from abandoned arsenic-contaminated farmland soil.</title>
        <authorList>
            <person name="Nie L."/>
        </authorList>
    </citation>
    <scope>NUCLEOTIDE SEQUENCE [LARGE SCALE GENOMIC DNA]</scope>
    <source>
        <strain evidence="2 3">1-3-3-8</strain>
    </source>
</reference>
<organism evidence="2 3">
    <name type="scientific">Hymenobacter jeollabukensis</name>
    <dbReference type="NCBI Taxonomy" id="2025313"/>
    <lineage>
        <taxon>Bacteria</taxon>
        <taxon>Pseudomonadati</taxon>
        <taxon>Bacteroidota</taxon>
        <taxon>Cytophagia</taxon>
        <taxon>Cytophagales</taxon>
        <taxon>Hymenobacteraceae</taxon>
        <taxon>Hymenobacter</taxon>
    </lineage>
</organism>
<keyword evidence="1" id="KW-0732">Signal</keyword>
<evidence type="ECO:0000256" key="1">
    <source>
        <dbReference type="SAM" id="SignalP"/>
    </source>
</evidence>
<sequence>MPLFLRSLLFSLLILAATACTKKKEPEPTPQLEGTWTVQYTETTFFNADGVVLVHSPSAPPVEPTTYLFTPSDYTVTVGSRPYLYTYTREQTIIHSQYAAGGIGSKLDLLIKTLTQSELLLEYSYSAGAGYNRIVIHLAR</sequence>
<feature type="signal peptide" evidence="1">
    <location>
        <begin position="1"/>
        <end position="19"/>
    </location>
</feature>
<dbReference type="Proteomes" id="UP000305517">
    <property type="component" value="Unassembled WGS sequence"/>
</dbReference>
<protein>
    <recommendedName>
        <fullName evidence="4">Lipocalin-like domain-containing protein</fullName>
    </recommendedName>
</protein>
<dbReference type="EMBL" id="VAJM01000003">
    <property type="protein sequence ID" value="TLM94122.1"/>
    <property type="molecule type" value="Genomic_DNA"/>
</dbReference>
<keyword evidence="3" id="KW-1185">Reference proteome</keyword>
<accession>A0A5R8WSI6</accession>
<proteinExistence type="predicted"/>
<gene>
    <name evidence="2" type="ORF">FDY95_08870</name>
</gene>
<dbReference type="PROSITE" id="PS51257">
    <property type="entry name" value="PROKAR_LIPOPROTEIN"/>
    <property type="match status" value="1"/>
</dbReference>
<dbReference type="AlphaFoldDB" id="A0A5R8WSI6"/>
<dbReference type="RefSeq" id="WP_138076872.1">
    <property type="nucleotide sequence ID" value="NZ_VAJM01000003.1"/>
</dbReference>
<feature type="chain" id="PRO_5024306220" description="Lipocalin-like domain-containing protein" evidence="1">
    <location>
        <begin position="20"/>
        <end position="140"/>
    </location>
</feature>
<evidence type="ECO:0008006" key="4">
    <source>
        <dbReference type="Google" id="ProtNLM"/>
    </source>
</evidence>
<evidence type="ECO:0000313" key="2">
    <source>
        <dbReference type="EMBL" id="TLM94122.1"/>
    </source>
</evidence>